<proteinExistence type="predicted"/>
<evidence type="ECO:0000313" key="2">
    <source>
        <dbReference type="EMBL" id="AXV05214.1"/>
    </source>
</evidence>
<feature type="compositionally biased region" description="Basic residues" evidence="1">
    <location>
        <begin position="49"/>
        <end position="58"/>
    </location>
</feature>
<organism evidence="2 3">
    <name type="scientific">Euzebya pacifica</name>
    <dbReference type="NCBI Taxonomy" id="1608957"/>
    <lineage>
        <taxon>Bacteria</taxon>
        <taxon>Bacillati</taxon>
        <taxon>Actinomycetota</taxon>
        <taxon>Nitriliruptoria</taxon>
        <taxon>Euzebyales</taxon>
    </lineage>
</organism>
<evidence type="ECO:0000256" key="1">
    <source>
        <dbReference type="SAM" id="MobiDB-lite"/>
    </source>
</evidence>
<dbReference type="AlphaFoldDB" id="A0A346XSL7"/>
<sequence>MPTGQHVSRSLSAAMWRRKRIAGGSCRASHFAMLSPLRSGPSVVGWSLRRPRSRKAPA</sequence>
<reference evidence="2 3" key="1">
    <citation type="submission" date="2018-09" db="EMBL/GenBank/DDBJ databases">
        <title>Complete genome sequence of Euzebya sp. DY32-46 isolated from seawater of Pacific Ocean.</title>
        <authorList>
            <person name="Xu L."/>
            <person name="Wu Y.-H."/>
            <person name="Xu X.-W."/>
        </authorList>
    </citation>
    <scope>NUCLEOTIDE SEQUENCE [LARGE SCALE GENOMIC DNA]</scope>
    <source>
        <strain evidence="2 3">DY32-46</strain>
    </source>
</reference>
<dbReference type="EMBL" id="CP031165">
    <property type="protein sequence ID" value="AXV05214.1"/>
    <property type="molecule type" value="Genomic_DNA"/>
</dbReference>
<protein>
    <submittedName>
        <fullName evidence="2">Uncharacterized protein</fullName>
    </submittedName>
</protein>
<dbReference type="KEGG" id="euz:DVS28_a0507"/>
<feature type="region of interest" description="Disordered" evidence="1">
    <location>
        <begin position="39"/>
        <end position="58"/>
    </location>
</feature>
<accession>A0A346XSL7</accession>
<evidence type="ECO:0000313" key="3">
    <source>
        <dbReference type="Proteomes" id="UP000264006"/>
    </source>
</evidence>
<name>A0A346XSL7_9ACTN</name>
<keyword evidence="3" id="KW-1185">Reference proteome</keyword>
<gene>
    <name evidence="2" type="ORF">DVS28_a0507</name>
</gene>
<dbReference type="Proteomes" id="UP000264006">
    <property type="component" value="Chromosome"/>
</dbReference>